<dbReference type="InterPro" id="IPR036986">
    <property type="entry name" value="S4_RNA-bd_sf"/>
</dbReference>
<dbReference type="GO" id="GO:0120159">
    <property type="term" value="F:rRNA pseudouridine synthase activity"/>
    <property type="evidence" value="ECO:0007669"/>
    <property type="project" value="UniProtKB-ARBA"/>
</dbReference>
<organism evidence="7 8">
    <name type="scientific">Helicobacter cappadocius</name>
    <dbReference type="NCBI Taxonomy" id="3063998"/>
    <lineage>
        <taxon>Bacteria</taxon>
        <taxon>Pseudomonadati</taxon>
        <taxon>Campylobacterota</taxon>
        <taxon>Epsilonproteobacteria</taxon>
        <taxon>Campylobacterales</taxon>
        <taxon>Helicobacteraceae</taxon>
        <taxon>Helicobacter</taxon>
    </lineage>
</organism>
<dbReference type="Pfam" id="PF00849">
    <property type="entry name" value="PseudoU_synth_2"/>
    <property type="match status" value="1"/>
</dbReference>
<proteinExistence type="inferred from homology"/>
<dbReference type="PROSITE" id="PS01149">
    <property type="entry name" value="PSI_RSU"/>
    <property type="match status" value="1"/>
</dbReference>
<dbReference type="InterPro" id="IPR018496">
    <property type="entry name" value="PsdUridine_synth_RsuA/RluB_CS"/>
</dbReference>
<evidence type="ECO:0000313" key="6">
    <source>
        <dbReference type="EMBL" id="MDO7252836.1"/>
    </source>
</evidence>
<comment type="similarity">
    <text evidence="1 4">Belongs to the pseudouridine synthase RsuA family.</text>
</comment>
<sequence>MRLNQFISHNAKYSRREADILIEQGRVNIEKTKANTKSVLLEGQRVFIDGKYIKPKQEDNYTVIVYHKPKGELVSKKDDRGRRVIYDAIGSKYAHFAPIGRLDFASEGVLLLSDNKKIVQCLMQSDLEREYIVKINGKITEEMIKAMNEGIHIEDASSGAHQKSRIQAMTFAPFVKYDIGKNDAHFSKLKVTITEGKNRELRRFFAYFNADVMDLRRIRYGWVNLNALPVGKVRFLSKDEYKKLHHFISGTEKTDLNISKKNI</sequence>
<dbReference type="InterPro" id="IPR042092">
    <property type="entry name" value="PsdUridine_s_RsuA/RluB/E/F_cat"/>
</dbReference>
<feature type="domain" description="RNA-binding S4" evidence="5">
    <location>
        <begin position="1"/>
        <end position="59"/>
    </location>
</feature>
<dbReference type="SUPFAM" id="SSF55174">
    <property type="entry name" value="Alpha-L RNA-binding motif"/>
    <property type="match status" value="1"/>
</dbReference>
<dbReference type="AlphaFoldDB" id="A0AA90SSH7"/>
<dbReference type="Gene3D" id="3.10.290.10">
    <property type="entry name" value="RNA-binding S4 domain"/>
    <property type="match status" value="1"/>
</dbReference>
<evidence type="ECO:0000259" key="5">
    <source>
        <dbReference type="SMART" id="SM00363"/>
    </source>
</evidence>
<dbReference type="SUPFAM" id="SSF55120">
    <property type="entry name" value="Pseudouridine synthase"/>
    <property type="match status" value="1"/>
</dbReference>
<dbReference type="EMBL" id="JAUPEV010000003">
    <property type="protein sequence ID" value="MDO7252836.1"/>
    <property type="molecule type" value="Genomic_DNA"/>
</dbReference>
<keyword evidence="2 4" id="KW-0413">Isomerase</keyword>
<dbReference type="RefSeq" id="WP_305516682.1">
    <property type="nucleotide sequence ID" value="NZ_JAUPEV010000003.1"/>
</dbReference>
<reference evidence="6 8" key="3">
    <citation type="journal article" date="2024" name="Syst. Appl. Microbiol.">
        <title>Helicobacter cappadocius sp. nov., from lizards: The first psychrotrophic Helicobacter species.</title>
        <authorList>
            <person name="Aydin F."/>
            <person name="Tarhane S."/>
            <person name="Karakaya E."/>
            <person name="Abay S."/>
            <person name="Kayman T."/>
            <person name="Guran O."/>
            <person name="Bozkurt E."/>
            <person name="Uzum N."/>
            <person name="Avci A."/>
            <person name="Olgun K."/>
            <person name="Jablonski D."/>
            <person name="Guran C."/>
            <person name="Burcin Saticioglu I."/>
        </authorList>
    </citation>
    <scope>NUCLEOTIDE SEQUENCE [LARGE SCALE GENOMIC DNA]</scope>
    <source>
        <strain evidence="6">Faydin-H75</strain>
        <strain evidence="8">faydin-H76</strain>
    </source>
</reference>
<keyword evidence="3" id="KW-0694">RNA-binding</keyword>
<dbReference type="PROSITE" id="PS50889">
    <property type="entry name" value="S4"/>
    <property type="match status" value="1"/>
</dbReference>
<dbReference type="Gene3D" id="3.30.70.1560">
    <property type="entry name" value="Alpha-L RNA-binding motif"/>
    <property type="match status" value="1"/>
</dbReference>
<dbReference type="Proteomes" id="UP001240777">
    <property type="component" value="Unassembled WGS sequence"/>
</dbReference>
<dbReference type="Gene3D" id="3.30.70.580">
    <property type="entry name" value="Pseudouridine synthase I, catalytic domain, N-terminal subdomain"/>
    <property type="match status" value="1"/>
</dbReference>
<evidence type="ECO:0000256" key="3">
    <source>
        <dbReference type="PROSITE-ProRule" id="PRU00182"/>
    </source>
</evidence>
<dbReference type="InterPro" id="IPR050343">
    <property type="entry name" value="RsuA_PseudoU_synthase"/>
</dbReference>
<dbReference type="InterPro" id="IPR006145">
    <property type="entry name" value="PsdUridine_synth_RsuA/RluA"/>
</dbReference>
<keyword evidence="9" id="KW-1185">Reference proteome</keyword>
<dbReference type="SMART" id="SM00363">
    <property type="entry name" value="S4"/>
    <property type="match status" value="1"/>
</dbReference>
<dbReference type="PANTHER" id="PTHR47683:SF2">
    <property type="entry name" value="RNA-BINDING S4 DOMAIN-CONTAINING PROTEIN"/>
    <property type="match status" value="1"/>
</dbReference>
<dbReference type="GO" id="GO:0003723">
    <property type="term" value="F:RNA binding"/>
    <property type="evidence" value="ECO:0007669"/>
    <property type="project" value="UniProtKB-KW"/>
</dbReference>
<dbReference type="InterPro" id="IPR020094">
    <property type="entry name" value="TruA/RsuA/RluB/E/F_N"/>
</dbReference>
<evidence type="ECO:0000256" key="4">
    <source>
        <dbReference type="RuleBase" id="RU003887"/>
    </source>
</evidence>
<accession>A0AA90SSH7</accession>
<dbReference type="NCBIfam" id="TIGR00093">
    <property type="entry name" value="pseudouridine synthase"/>
    <property type="match status" value="1"/>
</dbReference>
<dbReference type="PANTHER" id="PTHR47683">
    <property type="entry name" value="PSEUDOURIDINE SYNTHASE FAMILY PROTEIN-RELATED"/>
    <property type="match status" value="1"/>
</dbReference>
<evidence type="ECO:0000256" key="1">
    <source>
        <dbReference type="ARBA" id="ARBA00008348"/>
    </source>
</evidence>
<dbReference type="EC" id="5.4.99.-" evidence="4"/>
<dbReference type="EMBL" id="JAUYZK010000004">
    <property type="protein sequence ID" value="MDP2538879.1"/>
    <property type="molecule type" value="Genomic_DNA"/>
</dbReference>
<protein>
    <recommendedName>
        <fullName evidence="4">Pseudouridine synthase</fullName>
        <ecNumber evidence="4">5.4.99.-</ecNumber>
    </recommendedName>
</protein>
<dbReference type="InterPro" id="IPR000748">
    <property type="entry name" value="PsdUridine_synth_RsuA/RluB/E/F"/>
</dbReference>
<reference evidence="7 9" key="1">
    <citation type="submission" date="2023-07" db="EMBL/GenBank/DDBJ databases">
        <title>Unpublished Manusciprt.</title>
        <authorList>
            <person name="Aydin F."/>
            <person name="Tarhane S."/>
            <person name="Saticioglu I.B."/>
            <person name="Karakaya E."/>
            <person name="Abay S."/>
            <person name="Guran O."/>
            <person name="Bozkurt E."/>
            <person name="Uzum N."/>
            <person name="Olgun K."/>
            <person name="Jablonski D."/>
        </authorList>
    </citation>
    <scope>NUCLEOTIDE SEQUENCE</scope>
    <source>
        <strain evidence="9">faydin-H75</strain>
        <strain evidence="7">Faydin-H76</strain>
    </source>
</reference>
<gene>
    <name evidence="6" type="ORF">Q5I04_02770</name>
    <name evidence="7" type="ORF">Q5I06_03700</name>
</gene>
<dbReference type="GO" id="GO:0000455">
    <property type="term" value="P:enzyme-directed rRNA pseudouridine synthesis"/>
    <property type="evidence" value="ECO:0007669"/>
    <property type="project" value="UniProtKB-ARBA"/>
</dbReference>
<evidence type="ECO:0000313" key="8">
    <source>
        <dbReference type="Proteomes" id="UP001177258"/>
    </source>
</evidence>
<dbReference type="InterPro" id="IPR020103">
    <property type="entry name" value="PsdUridine_synth_cat_dom_sf"/>
</dbReference>
<evidence type="ECO:0000313" key="7">
    <source>
        <dbReference type="EMBL" id="MDP2538879.1"/>
    </source>
</evidence>
<comment type="caution">
    <text evidence="7">The sequence shown here is derived from an EMBL/GenBank/DDBJ whole genome shotgun (WGS) entry which is preliminary data.</text>
</comment>
<dbReference type="InterPro" id="IPR002942">
    <property type="entry name" value="S4_RNA-bd"/>
</dbReference>
<evidence type="ECO:0000256" key="2">
    <source>
        <dbReference type="ARBA" id="ARBA00023235"/>
    </source>
</evidence>
<evidence type="ECO:0000313" key="9">
    <source>
        <dbReference type="Proteomes" id="UP001240777"/>
    </source>
</evidence>
<dbReference type="Proteomes" id="UP001177258">
    <property type="component" value="Unassembled WGS sequence"/>
</dbReference>
<name>A0AA90SSH7_9HELI</name>
<reference evidence="6" key="2">
    <citation type="submission" date="2023-07" db="EMBL/GenBank/DDBJ databases">
        <authorList>
            <person name="Aydin F."/>
            <person name="Tarhane S."/>
            <person name="Saticioglu I.B."/>
            <person name="Karakaya E."/>
            <person name="Abay S."/>
            <person name="Guran O."/>
            <person name="Bozkurt E."/>
            <person name="Uzum N."/>
            <person name="Olgun K."/>
            <person name="Jablonski D."/>
        </authorList>
    </citation>
    <scope>NUCLEOTIDE SEQUENCE</scope>
    <source>
        <strain evidence="6">Faydin-H75</strain>
    </source>
</reference>